<feature type="binding site" evidence="6">
    <location>
        <position position="168"/>
    </location>
    <ligand>
        <name>substrate</name>
    </ligand>
</feature>
<evidence type="ECO:0000256" key="6">
    <source>
        <dbReference type="HAMAP-Rule" id="MF_00313"/>
    </source>
</evidence>
<dbReference type="SMART" id="SM00100">
    <property type="entry name" value="cNMP"/>
    <property type="match status" value="1"/>
</dbReference>
<evidence type="ECO:0000259" key="7">
    <source>
        <dbReference type="PROSITE" id="PS50042"/>
    </source>
</evidence>
<gene>
    <name evidence="9" type="primary">glsA2</name>
    <name evidence="6" type="synonym">glsA</name>
    <name evidence="9" type="ORF">HAHE_28860</name>
</gene>
<dbReference type="Gene3D" id="2.60.120.10">
    <property type="entry name" value="Jelly Rolls"/>
    <property type="match status" value="1"/>
</dbReference>
<keyword evidence="6" id="KW-0007">Acetylation</keyword>
<dbReference type="InterPro" id="IPR002645">
    <property type="entry name" value="STAS_dom"/>
</dbReference>
<dbReference type="Pfam" id="PF01740">
    <property type="entry name" value="STAS"/>
    <property type="match status" value="1"/>
</dbReference>
<evidence type="ECO:0000259" key="8">
    <source>
        <dbReference type="PROSITE" id="PS50801"/>
    </source>
</evidence>
<feature type="binding site" evidence="6">
    <location>
        <position position="67"/>
    </location>
    <ligand>
        <name>substrate</name>
    </ligand>
</feature>
<dbReference type="CDD" id="cd00038">
    <property type="entry name" value="CAP_ED"/>
    <property type="match status" value="1"/>
</dbReference>
<dbReference type="InterPro" id="IPR018488">
    <property type="entry name" value="cNMP-bd_CS"/>
</dbReference>
<dbReference type="CDD" id="cd07042">
    <property type="entry name" value="STAS_SulP_like_sulfate_transporter"/>
    <property type="match status" value="1"/>
</dbReference>
<feature type="binding site" evidence="6">
    <location>
        <position position="161"/>
    </location>
    <ligand>
        <name>substrate</name>
    </ligand>
</feature>
<feature type="domain" description="STAS" evidence="8">
    <location>
        <begin position="346"/>
        <end position="450"/>
    </location>
</feature>
<feature type="binding site" evidence="6">
    <location>
        <position position="117"/>
    </location>
    <ligand>
        <name>substrate</name>
    </ligand>
</feature>
<dbReference type="EC" id="3.5.1.2" evidence="3 6"/>
<dbReference type="SUPFAM" id="SSF52091">
    <property type="entry name" value="SpoIIaa-like"/>
    <property type="match status" value="1"/>
</dbReference>
<dbReference type="EMBL" id="AP024702">
    <property type="protein sequence ID" value="BCX48978.1"/>
    <property type="molecule type" value="Genomic_DNA"/>
</dbReference>
<dbReference type="InterPro" id="IPR015868">
    <property type="entry name" value="Glutaminase"/>
</dbReference>
<comment type="subunit">
    <text evidence="2 6">Homotetramer.</text>
</comment>
<dbReference type="InterPro" id="IPR014710">
    <property type="entry name" value="RmlC-like_jellyroll"/>
</dbReference>
<evidence type="ECO:0000313" key="10">
    <source>
        <dbReference type="Proteomes" id="UP001374893"/>
    </source>
</evidence>
<dbReference type="PROSITE" id="PS00889">
    <property type="entry name" value="CNMP_BINDING_2"/>
    <property type="match status" value="1"/>
</dbReference>
<organism evidence="9 10">
    <name type="scientific">Haloferula helveola</name>
    <dbReference type="NCBI Taxonomy" id="490095"/>
    <lineage>
        <taxon>Bacteria</taxon>
        <taxon>Pseudomonadati</taxon>
        <taxon>Verrucomicrobiota</taxon>
        <taxon>Verrucomicrobiia</taxon>
        <taxon>Verrucomicrobiales</taxon>
        <taxon>Verrucomicrobiaceae</taxon>
        <taxon>Haloferula</taxon>
    </lineage>
</organism>
<dbReference type="SUPFAM" id="SSF56601">
    <property type="entry name" value="beta-lactamase/transpeptidase-like"/>
    <property type="match status" value="1"/>
</dbReference>
<dbReference type="Pfam" id="PF00027">
    <property type="entry name" value="cNMP_binding"/>
    <property type="match status" value="1"/>
</dbReference>
<dbReference type="NCBIfam" id="TIGR03814">
    <property type="entry name" value="Gln_ase"/>
    <property type="match status" value="1"/>
</dbReference>
<dbReference type="InterPro" id="IPR036513">
    <property type="entry name" value="STAS_dom_sf"/>
</dbReference>
<evidence type="ECO:0000256" key="2">
    <source>
        <dbReference type="ARBA" id="ARBA00011881"/>
    </source>
</evidence>
<dbReference type="PROSITE" id="PS50801">
    <property type="entry name" value="STAS"/>
    <property type="match status" value="1"/>
</dbReference>
<dbReference type="PANTHER" id="PTHR12544">
    <property type="entry name" value="GLUTAMINASE"/>
    <property type="match status" value="1"/>
</dbReference>
<dbReference type="PROSITE" id="PS50042">
    <property type="entry name" value="CNMP_BINDING_3"/>
    <property type="match status" value="1"/>
</dbReference>
<dbReference type="InterPro" id="IPR018490">
    <property type="entry name" value="cNMP-bd_dom_sf"/>
</dbReference>
<feature type="binding site" evidence="6">
    <location>
        <position position="192"/>
    </location>
    <ligand>
        <name>substrate</name>
    </ligand>
</feature>
<evidence type="ECO:0000256" key="3">
    <source>
        <dbReference type="ARBA" id="ARBA00012918"/>
    </source>
</evidence>
<dbReference type="HAMAP" id="MF_00313">
    <property type="entry name" value="Glutaminase"/>
    <property type="match status" value="1"/>
</dbReference>
<sequence length="612" mass="67275">MSAPVPPIQKILESLHSELLENRDGEVATYIPELGKADPEWFGICLVTADGQVYQVGECDQSFTIQSISKPFVYGIALEDRGKEAVLEKIWMEPSGEAFNAISLRPGTGKPENPMINAGAITATSLVNGGDTDSMIRRIVRVLGIHAGRPLSVDESVYRSESETGHRNRAIGYMLRNFEILEEDPKACLEAYFMQCSISVTCRDLGMMAATLANGGVNPCTGERAVSRDYVENILSVMGSCGMYDAAGEWVYNVGMPAKSGVSGGILAVLPGQLGIGVFSPRLDPCGNSVRGIETCREITRKFGLHIFQVPRLATEVIRRTGSLARTRSSRLRSAVEMEALRQAGDAIRILELQGDLNFGTAEFASREFMRADDRIREMVLDFSHVTGMNSSAAGVLAMAFGSWLETGLRVSVCRCERFPLLEETLSRVIPDQWRKVGFFDDMPDAIEEAENQLLEELELRQHSSEAVGIEDCQLLSGLNLEDLETLGSLLKPIAFEEGESVMKVGDDPDGMYFLMRGKASAWIRTEAGRERRVATFSPGMNFGEMGLINHSPRSAEVRADSRIETMMLPVEAFDRLEELGPRLQVAILSNLSAMLADRLREANEELAQIHS</sequence>
<protein>
    <recommendedName>
        <fullName evidence="3 6">Glutaminase</fullName>
        <ecNumber evidence="3 6">3.5.1.2</ecNumber>
    </recommendedName>
</protein>
<feature type="binding site" evidence="6">
    <location>
        <position position="262"/>
    </location>
    <ligand>
        <name>substrate</name>
    </ligand>
</feature>
<feature type="binding site" evidence="6">
    <location>
        <position position="244"/>
    </location>
    <ligand>
        <name>substrate</name>
    </ligand>
</feature>
<feature type="domain" description="Cyclic nucleotide-binding" evidence="7">
    <location>
        <begin position="475"/>
        <end position="577"/>
    </location>
</feature>
<keyword evidence="4 6" id="KW-0378">Hydrolase</keyword>
<evidence type="ECO:0000256" key="4">
    <source>
        <dbReference type="ARBA" id="ARBA00022801"/>
    </source>
</evidence>
<dbReference type="Gene3D" id="3.30.750.24">
    <property type="entry name" value="STAS domain"/>
    <property type="match status" value="1"/>
</dbReference>
<keyword evidence="10" id="KW-1185">Reference proteome</keyword>
<dbReference type="SUPFAM" id="SSF51206">
    <property type="entry name" value="cAMP-binding domain-like"/>
    <property type="match status" value="1"/>
</dbReference>
<dbReference type="PANTHER" id="PTHR12544:SF29">
    <property type="entry name" value="GLUTAMINASE"/>
    <property type="match status" value="1"/>
</dbReference>
<evidence type="ECO:0000256" key="5">
    <source>
        <dbReference type="ARBA" id="ARBA00049534"/>
    </source>
</evidence>
<evidence type="ECO:0000313" key="9">
    <source>
        <dbReference type="EMBL" id="BCX48978.1"/>
    </source>
</evidence>
<dbReference type="Gene3D" id="3.40.710.10">
    <property type="entry name" value="DD-peptidase/beta-lactamase superfamily"/>
    <property type="match status" value="1"/>
</dbReference>
<reference evidence="9 10" key="1">
    <citation type="submission" date="2021-06" db="EMBL/GenBank/DDBJ databases">
        <title>Complete genome of Haloferula helveola possessing various polysaccharide degrading enzymes.</title>
        <authorList>
            <person name="Takami H."/>
            <person name="Huang C."/>
            <person name="Hamasaki K."/>
        </authorList>
    </citation>
    <scope>NUCLEOTIDE SEQUENCE [LARGE SCALE GENOMIC DNA]</scope>
    <source>
        <strain evidence="9 10">CN-1</strain>
    </source>
</reference>
<accession>A0ABM7RFT5</accession>
<comment type="catalytic activity">
    <reaction evidence="5 6">
        <text>L-glutamine + H2O = L-glutamate + NH4(+)</text>
        <dbReference type="Rhea" id="RHEA:15889"/>
        <dbReference type="ChEBI" id="CHEBI:15377"/>
        <dbReference type="ChEBI" id="CHEBI:28938"/>
        <dbReference type="ChEBI" id="CHEBI:29985"/>
        <dbReference type="ChEBI" id="CHEBI:58359"/>
        <dbReference type="EC" id="3.5.1.2"/>
    </reaction>
</comment>
<dbReference type="Pfam" id="PF04960">
    <property type="entry name" value="Glutaminase"/>
    <property type="match status" value="1"/>
</dbReference>
<dbReference type="RefSeq" id="WP_338685402.1">
    <property type="nucleotide sequence ID" value="NZ_AP024702.1"/>
</dbReference>
<evidence type="ECO:0000256" key="1">
    <source>
        <dbReference type="ARBA" id="ARBA00011076"/>
    </source>
</evidence>
<dbReference type="Proteomes" id="UP001374893">
    <property type="component" value="Chromosome"/>
</dbReference>
<name>A0ABM7RFT5_9BACT</name>
<dbReference type="InterPro" id="IPR012338">
    <property type="entry name" value="Beta-lactam/transpept-like"/>
</dbReference>
<comment type="similarity">
    <text evidence="1 6">Belongs to the glutaminase family.</text>
</comment>
<dbReference type="InterPro" id="IPR000595">
    <property type="entry name" value="cNMP-bd_dom"/>
</dbReference>
<proteinExistence type="inferred from homology"/>